<dbReference type="Pfam" id="PF16995">
    <property type="entry name" value="tRNA-synt_2_TM"/>
    <property type="match status" value="1"/>
</dbReference>
<keyword evidence="3 8" id="KW-0812">Transmembrane</keyword>
<feature type="transmembrane region" description="Helical" evidence="8">
    <location>
        <begin position="139"/>
        <end position="161"/>
    </location>
</feature>
<keyword evidence="6 8" id="KW-1133">Transmembrane helix</keyword>
<keyword evidence="11" id="KW-1185">Reference proteome</keyword>
<dbReference type="Proteomes" id="UP000380867">
    <property type="component" value="Unassembled WGS sequence"/>
</dbReference>
<keyword evidence="8" id="KW-0472">Membrane</keyword>
<dbReference type="EC" id="6.1.1.6" evidence="10"/>
<evidence type="ECO:0000256" key="2">
    <source>
        <dbReference type="ARBA" id="ARBA00022598"/>
    </source>
</evidence>
<dbReference type="InterPro" id="IPR004365">
    <property type="entry name" value="NA-bd_OB_tRNA"/>
</dbReference>
<feature type="transmembrane region" description="Helical" evidence="8">
    <location>
        <begin position="80"/>
        <end position="99"/>
    </location>
</feature>
<dbReference type="GO" id="GO:0006430">
    <property type="term" value="P:lysyl-tRNA aminoacylation"/>
    <property type="evidence" value="ECO:0007669"/>
    <property type="project" value="InterPro"/>
</dbReference>
<evidence type="ECO:0000313" key="11">
    <source>
        <dbReference type="Proteomes" id="UP000380867"/>
    </source>
</evidence>
<sequence>MSRLTIALPRVSWVPRWASVFLAVWASACAVLALFVPLRHLTRPVWTALDDYVLFLSPNLAWAAFLGLLAAAVAARKRPAWWALLGLLVVNLSSSRLLVDGVSPRSVASTAVAAVGLVVVAVARSQFTTAVRRASFGKALVVLVLGIAVSTLAGTALVMLVHGDLPASEWLSWTLNKVGGGLVENGVFDGRPPEWVGDLLGLLGAMSLLGAFATIFQSQTLRAELADPEERALRALLGIHGAQDSLGYFATRRDKAVVFAPNGRAAVLYRVEIGVCLASGDPIGDRESWPAAIAAWQRIADDHGWAQAVMGSSEAGAHAYERAGLTAIQLGDEAIIETHGFSLRGPDMHVVRQAVRRVERLGYTARIRRHGSVGAADMARVIDRADQWRGDETERGFSMALGRLGDPADAACVLVEALDRDGELRALLSFVPWGPTGMSLDLMRRDPAAPNGVIEFMVSELTRQGPALSVMRVSLNFAVFRAAFEEGNRIGAGPILRAWRRLLILLSRWWQLEALYRSNVKFAPTWNPRFLCYDDARMLARIGVASGMAEGFVTVPTWMRSRKGIAPPGLSATQLEQITADLLAETARAHADPLPPARCRTRYAKLDALETYGLAPYPAAGAPRPVAGALEAPERVTVSGRIVHLRDHGGVVFVDLRDWTGDVQVVLARDEMPAEALAAFRRTCDTGDLVDLTCRPRTTDTGHRSLFASSWRMSAKSLHPPGPGDRVRDADACTVLRTRSAVVRSLRTSMEGRDFTEVETPILQPVHGGANARPFATHLNTYDLDLTLRIAPELYLKRLCVAGLERVFEIGRVFRNEGIDRRHHPEFTSLEAYQAHADYADMRRLCRALILDAATAAHGVAVALHPVLGRCDLTGDWPVVTVHEAVSAALQETVDLDTPVSLLTKLCQVHDVTVPDTDDPGRLVVELYEALVEPRTTMPTFYTDFPSTVCPLTRPKDSESAIAERWDLVAFGMEIATAYSELTDPIEQRRRLRAQSLLAAGGDVEAMQLDEEFLASLERGMPPTGGLGLGVDRLLMMLTGRPIREVVAFPLTRGPSGRHP</sequence>
<dbReference type="PROSITE" id="PS50862">
    <property type="entry name" value="AA_TRNA_LIGASE_II"/>
    <property type="match status" value="1"/>
</dbReference>
<evidence type="ECO:0000256" key="8">
    <source>
        <dbReference type="SAM" id="Phobius"/>
    </source>
</evidence>
<evidence type="ECO:0000256" key="6">
    <source>
        <dbReference type="ARBA" id="ARBA00022989"/>
    </source>
</evidence>
<feature type="domain" description="Aminoacyl-transfer RNA synthetases class-II family profile" evidence="9">
    <location>
        <begin position="736"/>
        <end position="1050"/>
    </location>
</feature>
<dbReference type="Pfam" id="PF01336">
    <property type="entry name" value="tRNA_anti-codon"/>
    <property type="match status" value="1"/>
</dbReference>
<dbReference type="PRINTS" id="PR00982">
    <property type="entry name" value="TRNASYNTHLYS"/>
</dbReference>
<evidence type="ECO:0000256" key="3">
    <source>
        <dbReference type="ARBA" id="ARBA00022692"/>
    </source>
</evidence>
<dbReference type="InterPro" id="IPR044136">
    <property type="entry name" value="Lys-tRNA-ligase_II_N"/>
</dbReference>
<keyword evidence="2 10" id="KW-0436">Ligase</keyword>
<protein>
    <submittedName>
        <fullName evidence="10">Bifunctional lysylphosphatidylglycerol synthetase/lysine--tRNA ligase LysX</fullName>
        <ecNumber evidence="10">2.3.2.3</ecNumber>
        <ecNumber evidence="10">6.1.1.6</ecNumber>
    </submittedName>
</protein>
<keyword evidence="7" id="KW-0030">Aminoacyl-tRNA synthetase</keyword>
<accession>A0A5M4FCY7</accession>
<organism evidence="10 11">
    <name type="scientific">Aeromicrobium ginsengisoli</name>
    <dbReference type="NCBI Taxonomy" id="363867"/>
    <lineage>
        <taxon>Bacteria</taxon>
        <taxon>Bacillati</taxon>
        <taxon>Actinomycetota</taxon>
        <taxon>Actinomycetes</taxon>
        <taxon>Propionibacteriales</taxon>
        <taxon>Nocardioidaceae</taxon>
        <taxon>Aeromicrobium</taxon>
    </lineage>
</organism>
<evidence type="ECO:0000256" key="4">
    <source>
        <dbReference type="ARBA" id="ARBA00022741"/>
    </source>
</evidence>
<dbReference type="OrthoDB" id="9801152at2"/>
<evidence type="ECO:0000256" key="5">
    <source>
        <dbReference type="ARBA" id="ARBA00022840"/>
    </source>
</evidence>
<dbReference type="EMBL" id="SDPQ02000003">
    <property type="protein sequence ID" value="KAA1395762.1"/>
    <property type="molecule type" value="Genomic_DNA"/>
</dbReference>
<dbReference type="PROSITE" id="PS51257">
    <property type="entry name" value="PROKAR_LIPOPROTEIN"/>
    <property type="match status" value="1"/>
</dbReference>
<reference evidence="10" key="1">
    <citation type="submission" date="2019-09" db="EMBL/GenBank/DDBJ databases">
        <authorList>
            <person name="Li J."/>
        </authorList>
    </citation>
    <scope>NUCLEOTIDE SEQUENCE [LARGE SCALE GENOMIC DNA]</scope>
    <source>
        <strain evidence="10">JCM 14732</strain>
    </source>
</reference>
<comment type="subcellular location">
    <subcellularLocation>
        <location evidence="1">Membrane</location>
        <topology evidence="1">Multi-pass membrane protein</topology>
    </subcellularLocation>
</comment>
<dbReference type="GO" id="GO:0005829">
    <property type="term" value="C:cytosol"/>
    <property type="evidence" value="ECO:0007669"/>
    <property type="project" value="TreeGrafter"/>
</dbReference>
<gene>
    <name evidence="10" type="primary">lysX</name>
    <name evidence="10" type="ORF">ESP70_016625</name>
</gene>
<feature type="transmembrane region" description="Helical" evidence="8">
    <location>
        <begin position="20"/>
        <end position="40"/>
    </location>
</feature>
<dbReference type="GO" id="GO:0016020">
    <property type="term" value="C:membrane"/>
    <property type="evidence" value="ECO:0007669"/>
    <property type="project" value="UniProtKB-SubCell"/>
</dbReference>
<dbReference type="GO" id="GO:0004824">
    <property type="term" value="F:lysine-tRNA ligase activity"/>
    <property type="evidence" value="ECO:0007669"/>
    <property type="project" value="UniProtKB-EC"/>
</dbReference>
<dbReference type="InterPro" id="IPR012340">
    <property type="entry name" value="NA-bd_OB-fold"/>
</dbReference>
<dbReference type="RefSeq" id="WP_149690413.1">
    <property type="nucleotide sequence ID" value="NZ_SDPQ02000003.1"/>
</dbReference>
<dbReference type="InterPro" id="IPR004364">
    <property type="entry name" value="Aa-tRNA-synt_II"/>
</dbReference>
<dbReference type="SUPFAM" id="SSF50249">
    <property type="entry name" value="Nucleic acid-binding proteins"/>
    <property type="match status" value="1"/>
</dbReference>
<comment type="caution">
    <text evidence="10">The sequence shown here is derived from an EMBL/GenBank/DDBJ whole genome shotgun (WGS) entry which is preliminary data.</text>
</comment>
<dbReference type="Pfam" id="PF09924">
    <property type="entry name" value="LPG_synthase_C"/>
    <property type="match status" value="1"/>
</dbReference>
<dbReference type="PANTHER" id="PTHR42918:SF15">
    <property type="entry name" value="LYSINE--TRNA LIGASE, CHLOROPLASTIC_MITOCHONDRIAL"/>
    <property type="match status" value="1"/>
</dbReference>
<evidence type="ECO:0000256" key="7">
    <source>
        <dbReference type="ARBA" id="ARBA00023146"/>
    </source>
</evidence>
<dbReference type="GO" id="GO:0000049">
    <property type="term" value="F:tRNA binding"/>
    <property type="evidence" value="ECO:0007669"/>
    <property type="project" value="TreeGrafter"/>
</dbReference>
<dbReference type="GO" id="GO:0050071">
    <property type="term" value="F:phosphatidylglycerol lysyltransferase activity"/>
    <property type="evidence" value="ECO:0007669"/>
    <property type="project" value="UniProtKB-EC"/>
</dbReference>
<keyword evidence="10" id="KW-0012">Acyltransferase</keyword>
<dbReference type="GO" id="GO:0005524">
    <property type="term" value="F:ATP binding"/>
    <property type="evidence" value="ECO:0007669"/>
    <property type="project" value="UniProtKB-KW"/>
</dbReference>
<evidence type="ECO:0000259" key="9">
    <source>
        <dbReference type="PROSITE" id="PS50862"/>
    </source>
</evidence>
<evidence type="ECO:0000256" key="1">
    <source>
        <dbReference type="ARBA" id="ARBA00004141"/>
    </source>
</evidence>
<dbReference type="CDD" id="cd04322">
    <property type="entry name" value="LysRS_N"/>
    <property type="match status" value="1"/>
</dbReference>
<dbReference type="AlphaFoldDB" id="A0A5M4FCY7"/>
<proteinExistence type="predicted"/>
<dbReference type="InterPro" id="IPR031553">
    <property type="entry name" value="tRNA-synt_2_TM"/>
</dbReference>
<keyword evidence="10" id="KW-0808">Transferase</keyword>
<evidence type="ECO:0000313" key="10">
    <source>
        <dbReference type="EMBL" id="KAA1395762.1"/>
    </source>
</evidence>
<keyword evidence="5" id="KW-0067">ATP-binding</keyword>
<dbReference type="NCBIfam" id="NF002821">
    <property type="entry name" value="PRK02983.1"/>
    <property type="match status" value="1"/>
</dbReference>
<dbReference type="PANTHER" id="PTHR42918">
    <property type="entry name" value="LYSYL-TRNA SYNTHETASE"/>
    <property type="match status" value="1"/>
</dbReference>
<dbReference type="InterPro" id="IPR018149">
    <property type="entry name" value="Lys-tRNA-synth_II_C"/>
</dbReference>
<dbReference type="InterPro" id="IPR024320">
    <property type="entry name" value="LPG_synthase_C"/>
</dbReference>
<dbReference type="EC" id="2.3.2.3" evidence="10"/>
<keyword evidence="4" id="KW-0547">Nucleotide-binding</keyword>
<name>A0A5M4FCY7_9ACTN</name>
<dbReference type="Gene3D" id="3.30.930.10">
    <property type="entry name" value="Bira Bifunctional Protein, Domain 2"/>
    <property type="match status" value="1"/>
</dbReference>
<feature type="transmembrane region" description="Helical" evidence="8">
    <location>
        <begin position="52"/>
        <end position="73"/>
    </location>
</feature>
<dbReference type="Gene3D" id="2.40.50.140">
    <property type="entry name" value="Nucleic acid-binding proteins"/>
    <property type="match status" value="1"/>
</dbReference>
<dbReference type="InterPro" id="IPR045864">
    <property type="entry name" value="aa-tRNA-synth_II/BPL/LPL"/>
</dbReference>
<feature type="transmembrane region" description="Helical" evidence="8">
    <location>
        <begin position="105"/>
        <end position="127"/>
    </location>
</feature>
<dbReference type="InterPro" id="IPR006195">
    <property type="entry name" value="aa-tRNA-synth_II"/>
</dbReference>
<dbReference type="SUPFAM" id="SSF55681">
    <property type="entry name" value="Class II aaRS and biotin synthetases"/>
    <property type="match status" value="1"/>
</dbReference>
<dbReference type="Pfam" id="PF00152">
    <property type="entry name" value="tRNA-synt_2"/>
    <property type="match status" value="1"/>
</dbReference>